<dbReference type="AlphaFoldDB" id="A2FKJ3"/>
<sequence>MEFFMAGFYEYNIAEELIKSLDTAVGCTTSLLPEEVITGIIDWLCPMIVSSIDYPSLFSVMRRTLENLVRHSKQYLNELVNVSFLSILGNNFDPNLSNNRALVSDAIMGIRLLRRYAPDHLMSAINDAVAAIGFTTEESTRFNEITNMRPSKATDEKLTQLLQQVWKHSFRTYA</sequence>
<accession>A2FKJ3</accession>
<organism evidence="1 2">
    <name type="scientific">Trichomonas vaginalis (strain ATCC PRA-98 / G3)</name>
    <dbReference type="NCBI Taxonomy" id="412133"/>
    <lineage>
        <taxon>Eukaryota</taxon>
        <taxon>Metamonada</taxon>
        <taxon>Parabasalia</taxon>
        <taxon>Trichomonadida</taxon>
        <taxon>Trichomonadidae</taxon>
        <taxon>Trichomonas</taxon>
    </lineage>
</organism>
<dbReference type="InParanoid" id="A2FKJ3"/>
<dbReference type="VEuPathDB" id="TrichDB:TVAG_029590"/>
<dbReference type="EMBL" id="DS113850">
    <property type="protein sequence ID" value="EAX94566.1"/>
    <property type="molecule type" value="Genomic_DNA"/>
</dbReference>
<dbReference type="Proteomes" id="UP000001542">
    <property type="component" value="Unassembled WGS sequence"/>
</dbReference>
<name>A2FKJ3_TRIV3</name>
<proteinExistence type="predicted"/>
<reference evidence="1" key="2">
    <citation type="journal article" date="2007" name="Science">
        <title>Draft genome sequence of the sexually transmitted pathogen Trichomonas vaginalis.</title>
        <authorList>
            <person name="Carlton J.M."/>
            <person name="Hirt R.P."/>
            <person name="Silva J.C."/>
            <person name="Delcher A.L."/>
            <person name="Schatz M."/>
            <person name="Zhao Q."/>
            <person name="Wortman J.R."/>
            <person name="Bidwell S.L."/>
            <person name="Alsmark U.C.M."/>
            <person name="Besteiro S."/>
            <person name="Sicheritz-Ponten T."/>
            <person name="Noel C.J."/>
            <person name="Dacks J.B."/>
            <person name="Foster P.G."/>
            <person name="Simillion C."/>
            <person name="Van de Peer Y."/>
            <person name="Miranda-Saavedra D."/>
            <person name="Barton G.J."/>
            <person name="Westrop G.D."/>
            <person name="Mueller S."/>
            <person name="Dessi D."/>
            <person name="Fiori P.L."/>
            <person name="Ren Q."/>
            <person name="Paulsen I."/>
            <person name="Zhang H."/>
            <person name="Bastida-Corcuera F.D."/>
            <person name="Simoes-Barbosa A."/>
            <person name="Brown M.T."/>
            <person name="Hayes R.D."/>
            <person name="Mukherjee M."/>
            <person name="Okumura C.Y."/>
            <person name="Schneider R."/>
            <person name="Smith A.J."/>
            <person name="Vanacova S."/>
            <person name="Villalvazo M."/>
            <person name="Haas B.J."/>
            <person name="Pertea M."/>
            <person name="Feldblyum T.V."/>
            <person name="Utterback T.R."/>
            <person name="Shu C.L."/>
            <person name="Osoegawa K."/>
            <person name="de Jong P.J."/>
            <person name="Hrdy I."/>
            <person name="Horvathova L."/>
            <person name="Zubacova Z."/>
            <person name="Dolezal P."/>
            <person name="Malik S.B."/>
            <person name="Logsdon J.M. Jr."/>
            <person name="Henze K."/>
            <person name="Gupta A."/>
            <person name="Wang C.C."/>
            <person name="Dunne R.L."/>
            <person name="Upcroft J.A."/>
            <person name="Upcroft P."/>
            <person name="White O."/>
            <person name="Salzberg S.L."/>
            <person name="Tang P."/>
            <person name="Chiu C.-H."/>
            <person name="Lee Y.-S."/>
            <person name="Embley T.M."/>
            <person name="Coombs G.H."/>
            <person name="Mottram J.C."/>
            <person name="Tachezy J."/>
            <person name="Fraser-Liggett C.M."/>
            <person name="Johnson P.J."/>
        </authorList>
    </citation>
    <scope>NUCLEOTIDE SEQUENCE [LARGE SCALE GENOMIC DNA]</scope>
    <source>
        <strain evidence="1">G3</strain>
    </source>
</reference>
<evidence type="ECO:0000313" key="1">
    <source>
        <dbReference type="EMBL" id="EAX94566.1"/>
    </source>
</evidence>
<dbReference type="VEuPathDB" id="TrichDB:TVAGG3_1077490"/>
<reference evidence="1" key="1">
    <citation type="submission" date="2006-10" db="EMBL/GenBank/DDBJ databases">
        <authorList>
            <person name="Amadeo P."/>
            <person name="Zhao Q."/>
            <person name="Wortman J."/>
            <person name="Fraser-Liggett C."/>
            <person name="Carlton J."/>
        </authorList>
    </citation>
    <scope>NUCLEOTIDE SEQUENCE</scope>
    <source>
        <strain evidence="1">G3</strain>
    </source>
</reference>
<dbReference type="KEGG" id="tva:4752303"/>
<keyword evidence="2" id="KW-1185">Reference proteome</keyword>
<protein>
    <submittedName>
        <fullName evidence="1">Uncharacterized protein</fullName>
    </submittedName>
</protein>
<evidence type="ECO:0000313" key="2">
    <source>
        <dbReference type="Proteomes" id="UP000001542"/>
    </source>
</evidence>
<dbReference type="RefSeq" id="XP_001307496.1">
    <property type="nucleotide sequence ID" value="XM_001307495.1"/>
</dbReference>
<gene>
    <name evidence="1" type="ORF">TVAG_029590</name>
</gene>